<keyword evidence="5" id="KW-1185">Reference proteome</keyword>
<feature type="domain" description="BTB" evidence="1">
    <location>
        <begin position="18"/>
        <end position="91"/>
    </location>
</feature>
<proteinExistence type="predicted"/>
<evidence type="ECO:0000313" key="5">
    <source>
        <dbReference type="Proteomes" id="UP000247702"/>
    </source>
</evidence>
<dbReference type="EMBL" id="BEXD01003833">
    <property type="protein sequence ID" value="GBC02520.1"/>
    <property type="molecule type" value="Genomic_DNA"/>
</dbReference>
<dbReference type="InterPro" id="IPR000210">
    <property type="entry name" value="BTB/POZ_dom"/>
</dbReference>
<comment type="caution">
    <text evidence="3">The sequence shown here is derived from an EMBL/GenBank/DDBJ whole genome shotgun (WGS) entry which is preliminary data.</text>
</comment>
<protein>
    <recommendedName>
        <fullName evidence="6">BTB domain-containing protein</fullName>
    </recommendedName>
</protein>
<reference evidence="3 5" key="1">
    <citation type="submission" date="2017-11" db="EMBL/GenBank/DDBJ databases">
        <title>The genome of Rhizophagus clarus HR1 reveals common genetic basis of auxotrophy among arbuscular mycorrhizal fungi.</title>
        <authorList>
            <person name="Kobayashi Y."/>
        </authorList>
    </citation>
    <scope>NUCLEOTIDE SEQUENCE [LARGE SCALE GENOMIC DNA]</scope>
    <source>
        <strain evidence="3 5">HR1</strain>
    </source>
</reference>
<dbReference type="PANTHER" id="PTHR45774:SF3">
    <property type="entry name" value="BTB (POZ) DOMAIN-CONTAINING 2B-RELATED"/>
    <property type="match status" value="1"/>
</dbReference>
<name>A0A2Z6S042_9GLOM</name>
<evidence type="ECO:0000313" key="3">
    <source>
        <dbReference type="EMBL" id="GBC02520.1"/>
    </source>
</evidence>
<dbReference type="PROSITE" id="PS51886">
    <property type="entry name" value="TLDC"/>
    <property type="match status" value="1"/>
</dbReference>
<dbReference type="Pfam" id="PF00651">
    <property type="entry name" value="BTB"/>
    <property type="match status" value="1"/>
</dbReference>
<dbReference type="Proteomes" id="UP000247702">
    <property type="component" value="Unassembled WGS sequence"/>
</dbReference>
<dbReference type="PANTHER" id="PTHR45774">
    <property type="entry name" value="BTB/POZ DOMAIN-CONTAINING"/>
    <property type="match status" value="1"/>
</dbReference>
<organism evidence="3 5">
    <name type="scientific">Rhizophagus clarus</name>
    <dbReference type="NCBI Taxonomy" id="94130"/>
    <lineage>
        <taxon>Eukaryota</taxon>
        <taxon>Fungi</taxon>
        <taxon>Fungi incertae sedis</taxon>
        <taxon>Mucoromycota</taxon>
        <taxon>Glomeromycotina</taxon>
        <taxon>Glomeromycetes</taxon>
        <taxon>Glomerales</taxon>
        <taxon>Glomeraceae</taxon>
        <taxon>Rhizophagus</taxon>
    </lineage>
</organism>
<dbReference type="InterPro" id="IPR011333">
    <property type="entry name" value="SKP1/BTB/POZ_sf"/>
</dbReference>
<evidence type="ECO:0000259" key="1">
    <source>
        <dbReference type="PROSITE" id="PS50097"/>
    </source>
</evidence>
<evidence type="ECO:0000259" key="2">
    <source>
        <dbReference type="PROSITE" id="PS51886"/>
    </source>
</evidence>
<evidence type="ECO:0000313" key="4">
    <source>
        <dbReference type="EMBL" id="GES81636.1"/>
    </source>
</evidence>
<dbReference type="Proteomes" id="UP000615446">
    <property type="component" value="Unassembled WGS sequence"/>
</dbReference>
<dbReference type="Pfam" id="PF07534">
    <property type="entry name" value="TLD"/>
    <property type="match status" value="1"/>
</dbReference>
<dbReference type="AlphaFoldDB" id="A0A2Z6S042"/>
<dbReference type="SMART" id="SM00225">
    <property type="entry name" value="BTB"/>
    <property type="match status" value="1"/>
</dbReference>
<dbReference type="CDD" id="cd18186">
    <property type="entry name" value="BTB_POZ_ZBTB_KLHL-like"/>
    <property type="match status" value="1"/>
</dbReference>
<dbReference type="PROSITE" id="PS50097">
    <property type="entry name" value="BTB"/>
    <property type="match status" value="1"/>
</dbReference>
<accession>A0A2Z6S042</accession>
<dbReference type="OrthoDB" id="408604at2759"/>
<gene>
    <name evidence="4" type="ORF">RCL2_000888100</name>
    <name evidence="3" type="ORF">RclHR1_04660013</name>
</gene>
<dbReference type="EMBL" id="BLAL01000058">
    <property type="protein sequence ID" value="GES81636.1"/>
    <property type="molecule type" value="Genomic_DNA"/>
</dbReference>
<dbReference type="SUPFAM" id="SSF54695">
    <property type="entry name" value="POZ domain"/>
    <property type="match status" value="1"/>
</dbReference>
<reference evidence="4" key="2">
    <citation type="submission" date="2019-10" db="EMBL/GenBank/DDBJ databases">
        <title>Conservation and host-specific expression of non-tandemly repeated heterogenous ribosome RNA gene in arbuscular mycorrhizal fungi.</title>
        <authorList>
            <person name="Maeda T."/>
            <person name="Kobayashi Y."/>
            <person name="Nakagawa T."/>
            <person name="Ezawa T."/>
            <person name="Yamaguchi K."/>
            <person name="Bino T."/>
            <person name="Nishimoto Y."/>
            <person name="Shigenobu S."/>
            <person name="Kawaguchi M."/>
        </authorList>
    </citation>
    <scope>NUCLEOTIDE SEQUENCE</scope>
    <source>
        <strain evidence="4">HR1</strain>
    </source>
</reference>
<sequence>MTVIFNPNFSKDYDADNYDTIIQVGENENTKEFRTHSVILSSRSTYFKGALSSSWVKKDNDMIIFNKPNIKPEIFEMILKYIYTDEKNLTEQLSDILKLLIASDELLLEELFIYLREYLTKQRQNWVNENLVTVLNTIYKLENCKFLQNYCFETIFFNPELLINSDGFISLEKNIWYDLFERGDILYIKEITIWDCLIKWGIGQTPDLSENCDRNKWNNENYEVLKETLEEFIPLIRFTDIAPDEFFCKVRPYKYIIPNQIYKELEEFYYTKTLPKTLILSSRTGKFDSKIINPKLIKIFIKWINIEDFWISPYKFELIYRGSIDGISNKSFKNKCKGQVKCLVIIKIKDSNKILGGYSSIGFHSIGNDVLSININDILDYYYSSDNFIFSFNNNEDTQNMKISHVKNYNKAILDYPNTGFNFGHDSLFMSENYCIANNRSCNYESNLNTGLIYCIEEIETFILTKQ</sequence>
<dbReference type="InterPro" id="IPR006571">
    <property type="entry name" value="TLDc_dom"/>
</dbReference>
<dbReference type="Gene3D" id="3.30.710.10">
    <property type="entry name" value="Potassium Channel Kv1.1, Chain A"/>
    <property type="match status" value="1"/>
</dbReference>
<feature type="domain" description="TLDc" evidence="2">
    <location>
        <begin position="290"/>
        <end position="465"/>
    </location>
</feature>
<evidence type="ECO:0008006" key="6">
    <source>
        <dbReference type="Google" id="ProtNLM"/>
    </source>
</evidence>